<comment type="caution">
    <text evidence="1">The sequence shown here is derived from an EMBL/GenBank/DDBJ whole genome shotgun (WGS) entry which is preliminary data.</text>
</comment>
<proteinExistence type="predicted"/>
<reference evidence="1 2" key="2">
    <citation type="journal article" date="2022" name="Mol. Ecol. Resour.">
        <title>The genomes of chicory, endive, great burdock and yacon provide insights into Asteraceae paleo-polyploidization history and plant inulin production.</title>
        <authorList>
            <person name="Fan W."/>
            <person name="Wang S."/>
            <person name="Wang H."/>
            <person name="Wang A."/>
            <person name="Jiang F."/>
            <person name="Liu H."/>
            <person name="Zhao H."/>
            <person name="Xu D."/>
            <person name="Zhang Y."/>
        </authorList>
    </citation>
    <scope>NUCLEOTIDE SEQUENCE [LARGE SCALE GENOMIC DNA]</scope>
    <source>
        <strain evidence="2">cv. Yunnan</strain>
        <tissue evidence="1">Leaves</tissue>
    </source>
</reference>
<keyword evidence="2" id="KW-1185">Reference proteome</keyword>
<gene>
    <name evidence="1" type="ORF">L1987_19472</name>
</gene>
<dbReference type="Proteomes" id="UP001056120">
    <property type="component" value="Linkage Group LG07"/>
</dbReference>
<reference evidence="2" key="1">
    <citation type="journal article" date="2022" name="Mol. Ecol. Resour.">
        <title>The genomes of chicory, endive, great burdock and yacon provide insights into Asteraceae palaeo-polyploidization history and plant inulin production.</title>
        <authorList>
            <person name="Fan W."/>
            <person name="Wang S."/>
            <person name="Wang H."/>
            <person name="Wang A."/>
            <person name="Jiang F."/>
            <person name="Liu H."/>
            <person name="Zhao H."/>
            <person name="Xu D."/>
            <person name="Zhang Y."/>
        </authorList>
    </citation>
    <scope>NUCLEOTIDE SEQUENCE [LARGE SCALE GENOMIC DNA]</scope>
    <source>
        <strain evidence="2">cv. Yunnan</strain>
    </source>
</reference>
<sequence>MYGADLLSAFAMYVMMNYLTNVWNLSITHAAGIINIFYGISSALVIVFAFFVDAFLGDFYMLVLSTIAYSIGLGLLSLSTPTFFGPCSRYKEECIGHKQEVLFFTALPLIAVGMAGHVVSFQSFVEQQDEARAQAQAEVEALARARAEVEAALVQAPVDVEALAEAQPQDEVEALAQAQAQVEADAEAEVEALAKALAKAQAQADAEAEVEAPAQADAEAQPQEEVGMTGSFVSRLSSLSLRILVFVITVFSHTMAFGIGLVIAAAILIGGAIIFLYVKPWAIQFGVPAICTMTATVLFFTGYPLYKYSKPEGSPLTIALRVLVAAVTKDFQQVKGFKLIYKDDDTQSTSSLRWLDKAAIKFPDQAMSKGWTLCTVREVEDTKTGIRMVPMLLTFIGTGVVLSLGNTYFIEQANHMDRKLGKIKIPIPFFKLWDTPFYKSSEATFRALLETNPAPTLIATGMVWSVLCCIIAAVVETKRLDVIRNHGLLDKSNERIPMTVFYLLPQFFLLGVVRESTKFGLERFLRDNVPASMHKYLLHFQRFVLGLGSMASVLLVYVVGKVSETNNNSNWFQHTSNKSRLERYYWTLAALSAVNLVIFTIVFVYKYRTLRDDYDEVLAEDDA</sequence>
<evidence type="ECO:0000313" key="2">
    <source>
        <dbReference type="Proteomes" id="UP001056120"/>
    </source>
</evidence>
<organism evidence="1 2">
    <name type="scientific">Smallanthus sonchifolius</name>
    <dbReference type="NCBI Taxonomy" id="185202"/>
    <lineage>
        <taxon>Eukaryota</taxon>
        <taxon>Viridiplantae</taxon>
        <taxon>Streptophyta</taxon>
        <taxon>Embryophyta</taxon>
        <taxon>Tracheophyta</taxon>
        <taxon>Spermatophyta</taxon>
        <taxon>Magnoliopsida</taxon>
        <taxon>eudicotyledons</taxon>
        <taxon>Gunneridae</taxon>
        <taxon>Pentapetalae</taxon>
        <taxon>asterids</taxon>
        <taxon>campanulids</taxon>
        <taxon>Asterales</taxon>
        <taxon>Asteraceae</taxon>
        <taxon>Asteroideae</taxon>
        <taxon>Heliantheae alliance</taxon>
        <taxon>Millerieae</taxon>
        <taxon>Smallanthus</taxon>
    </lineage>
</organism>
<protein>
    <submittedName>
        <fullName evidence="1">Uncharacterized protein</fullName>
    </submittedName>
</protein>
<accession>A0ACB9IPK5</accession>
<name>A0ACB9IPK5_9ASTR</name>
<dbReference type="EMBL" id="CM042024">
    <property type="protein sequence ID" value="KAI3809869.1"/>
    <property type="molecule type" value="Genomic_DNA"/>
</dbReference>
<evidence type="ECO:0000313" key="1">
    <source>
        <dbReference type="EMBL" id="KAI3809869.1"/>
    </source>
</evidence>